<dbReference type="InParanoid" id="A0A3N4M1X7"/>
<protein>
    <submittedName>
        <fullName evidence="1">Uncharacterized protein</fullName>
    </submittedName>
</protein>
<reference evidence="1 2" key="1">
    <citation type="journal article" date="2018" name="Nat. Ecol. Evol.">
        <title>Pezizomycetes genomes reveal the molecular basis of ectomycorrhizal truffle lifestyle.</title>
        <authorList>
            <person name="Murat C."/>
            <person name="Payen T."/>
            <person name="Noel B."/>
            <person name="Kuo A."/>
            <person name="Morin E."/>
            <person name="Chen J."/>
            <person name="Kohler A."/>
            <person name="Krizsan K."/>
            <person name="Balestrini R."/>
            <person name="Da Silva C."/>
            <person name="Montanini B."/>
            <person name="Hainaut M."/>
            <person name="Levati E."/>
            <person name="Barry K.W."/>
            <person name="Belfiori B."/>
            <person name="Cichocki N."/>
            <person name="Clum A."/>
            <person name="Dockter R.B."/>
            <person name="Fauchery L."/>
            <person name="Guy J."/>
            <person name="Iotti M."/>
            <person name="Le Tacon F."/>
            <person name="Lindquist E.A."/>
            <person name="Lipzen A."/>
            <person name="Malagnac F."/>
            <person name="Mello A."/>
            <person name="Molinier V."/>
            <person name="Miyauchi S."/>
            <person name="Poulain J."/>
            <person name="Riccioni C."/>
            <person name="Rubini A."/>
            <person name="Sitrit Y."/>
            <person name="Splivallo R."/>
            <person name="Traeger S."/>
            <person name="Wang M."/>
            <person name="Zifcakova L."/>
            <person name="Wipf D."/>
            <person name="Zambonelli A."/>
            <person name="Paolocci F."/>
            <person name="Nowrousian M."/>
            <person name="Ottonello S."/>
            <person name="Baldrian P."/>
            <person name="Spatafora J.W."/>
            <person name="Henrissat B."/>
            <person name="Nagy L.G."/>
            <person name="Aury J.M."/>
            <person name="Wincker P."/>
            <person name="Grigoriev I.V."/>
            <person name="Bonfante P."/>
            <person name="Martin F.M."/>
        </authorList>
    </citation>
    <scope>NUCLEOTIDE SEQUENCE [LARGE SCALE GENOMIC DNA]</scope>
    <source>
        <strain evidence="1 2">ATCC MYA-4762</strain>
    </source>
</reference>
<sequence length="114" mass="12614">MAFPISKKNQRGTCPLKGPCLQDMSPTVGIFDFPNPGLEIGRRKSLLYRLFVAEPELYHIEPIPAPPPSFPTNILERALHDAGISTHTEYPVDDPAVIEGIMDTVSRTHFCPGE</sequence>
<name>A0A3N4M1X7_9PEZI</name>
<evidence type="ECO:0000313" key="1">
    <source>
        <dbReference type="EMBL" id="RPB29174.1"/>
    </source>
</evidence>
<dbReference type="AlphaFoldDB" id="A0A3N4M1X7"/>
<keyword evidence="2" id="KW-1185">Reference proteome</keyword>
<dbReference type="Proteomes" id="UP000267821">
    <property type="component" value="Unassembled WGS sequence"/>
</dbReference>
<dbReference type="EMBL" id="ML121528">
    <property type="protein sequence ID" value="RPB29174.1"/>
    <property type="molecule type" value="Genomic_DNA"/>
</dbReference>
<gene>
    <name evidence="1" type="ORF">L211DRAFT_833042</name>
</gene>
<proteinExistence type="predicted"/>
<evidence type="ECO:0000313" key="2">
    <source>
        <dbReference type="Proteomes" id="UP000267821"/>
    </source>
</evidence>
<accession>A0A3N4M1X7</accession>
<organism evidence="1 2">
    <name type="scientific">Terfezia boudieri ATCC MYA-4762</name>
    <dbReference type="NCBI Taxonomy" id="1051890"/>
    <lineage>
        <taxon>Eukaryota</taxon>
        <taxon>Fungi</taxon>
        <taxon>Dikarya</taxon>
        <taxon>Ascomycota</taxon>
        <taxon>Pezizomycotina</taxon>
        <taxon>Pezizomycetes</taxon>
        <taxon>Pezizales</taxon>
        <taxon>Pezizaceae</taxon>
        <taxon>Terfezia</taxon>
    </lineage>
</organism>
<dbReference type="OrthoDB" id="5446961at2759"/>